<dbReference type="InterPro" id="IPR025661">
    <property type="entry name" value="Pept_asp_AS"/>
</dbReference>
<dbReference type="AlphaFoldDB" id="C5L5E5"/>
<feature type="non-terminal residue" evidence="2">
    <location>
        <position position="73"/>
    </location>
</feature>
<evidence type="ECO:0000313" key="2">
    <source>
        <dbReference type="EMBL" id="EER08047.1"/>
    </source>
</evidence>
<feature type="domain" description="Peptidase C1A papain C-terminal" evidence="1">
    <location>
        <begin position="3"/>
        <end position="51"/>
    </location>
</feature>
<dbReference type="InterPro" id="IPR038765">
    <property type="entry name" value="Papain-like_cys_pep_sf"/>
</dbReference>
<dbReference type="Gene3D" id="3.90.70.10">
    <property type="entry name" value="Cysteine proteinases"/>
    <property type="match status" value="1"/>
</dbReference>
<dbReference type="OMA" id="GAYWEIR"/>
<feature type="non-terminal residue" evidence="2">
    <location>
        <position position="1"/>
    </location>
</feature>
<evidence type="ECO:0000313" key="3">
    <source>
        <dbReference type="Proteomes" id="UP000007800"/>
    </source>
</evidence>
<organism evidence="3">
    <name type="scientific">Perkinsus marinus (strain ATCC 50983 / TXsc)</name>
    <dbReference type="NCBI Taxonomy" id="423536"/>
    <lineage>
        <taxon>Eukaryota</taxon>
        <taxon>Sar</taxon>
        <taxon>Alveolata</taxon>
        <taxon>Perkinsozoa</taxon>
        <taxon>Perkinsea</taxon>
        <taxon>Perkinsida</taxon>
        <taxon>Perkinsidae</taxon>
        <taxon>Perkinsus</taxon>
    </lineage>
</organism>
<dbReference type="EMBL" id="GG679285">
    <property type="protein sequence ID" value="EER08047.1"/>
    <property type="molecule type" value="Genomic_DNA"/>
</dbReference>
<dbReference type="RefSeq" id="XP_002776231.1">
    <property type="nucleotide sequence ID" value="XM_002776185.1"/>
</dbReference>
<dbReference type="SUPFAM" id="SSF54001">
    <property type="entry name" value="Cysteine proteinases"/>
    <property type="match status" value="1"/>
</dbReference>
<dbReference type="InParanoid" id="C5L5E5"/>
<dbReference type="GeneID" id="9064187"/>
<gene>
    <name evidence="2" type="ORF">Pmar_PMAR026779</name>
</gene>
<evidence type="ECO:0000259" key="1">
    <source>
        <dbReference type="Pfam" id="PF00112"/>
    </source>
</evidence>
<dbReference type="Pfam" id="PF00112">
    <property type="entry name" value="Peptidase_C1"/>
    <property type="match status" value="1"/>
</dbReference>
<keyword evidence="3" id="KW-1185">Reference proteome</keyword>
<sequence>TEPEHEIAVVGYGTTPEGVPYWIGRNSWGHYWGHSGFFRIVRKRYCGVRGKNNLGIEGDCAWAAPANGGKPRR</sequence>
<dbReference type="GO" id="GO:0008234">
    <property type="term" value="F:cysteine-type peptidase activity"/>
    <property type="evidence" value="ECO:0007669"/>
    <property type="project" value="InterPro"/>
</dbReference>
<dbReference type="Proteomes" id="UP000007800">
    <property type="component" value="Unassembled WGS sequence"/>
</dbReference>
<reference evidence="2 3" key="1">
    <citation type="submission" date="2008-07" db="EMBL/GenBank/DDBJ databases">
        <authorList>
            <person name="El-Sayed N."/>
            <person name="Caler E."/>
            <person name="Inman J."/>
            <person name="Amedeo P."/>
            <person name="Hass B."/>
            <person name="Wortman J."/>
        </authorList>
    </citation>
    <scope>NUCLEOTIDE SEQUENCE [LARGE SCALE GENOMIC DNA]</scope>
    <source>
        <strain evidence="3">ATCC 50983 / TXsc</strain>
    </source>
</reference>
<dbReference type="OrthoDB" id="190265at2759"/>
<dbReference type="PROSITE" id="PS00640">
    <property type="entry name" value="THIOL_PROTEASE_ASN"/>
    <property type="match status" value="1"/>
</dbReference>
<dbReference type="InterPro" id="IPR000668">
    <property type="entry name" value="Peptidase_C1A_C"/>
</dbReference>
<dbReference type="GO" id="GO:0006508">
    <property type="term" value="P:proteolysis"/>
    <property type="evidence" value="ECO:0007669"/>
    <property type="project" value="InterPro"/>
</dbReference>
<accession>C5L5E5</accession>
<proteinExistence type="predicted"/>
<name>C5L5E5_PERM5</name>
<protein>
    <submittedName>
        <fullName evidence="2">Cathepsin z, putative</fullName>
    </submittedName>
</protein>